<dbReference type="OrthoDB" id="328193at2"/>
<protein>
    <submittedName>
        <fullName evidence="6">Na+-dependent transporter</fullName>
    </submittedName>
</protein>
<keyword evidence="4 5" id="KW-0472">Membrane</keyword>
<dbReference type="EMBL" id="RQGN01000046">
    <property type="protein sequence ID" value="TGM03173.1"/>
    <property type="molecule type" value="Genomic_DNA"/>
</dbReference>
<dbReference type="Gene3D" id="1.20.1530.20">
    <property type="match status" value="1"/>
</dbReference>
<organism evidence="6 7">
    <name type="scientific">Leptospira barantonii</name>
    <dbReference type="NCBI Taxonomy" id="2023184"/>
    <lineage>
        <taxon>Bacteria</taxon>
        <taxon>Pseudomonadati</taxon>
        <taxon>Spirochaetota</taxon>
        <taxon>Spirochaetia</taxon>
        <taxon>Leptospirales</taxon>
        <taxon>Leptospiraceae</taxon>
        <taxon>Leptospira</taxon>
    </lineage>
</organism>
<dbReference type="AlphaFoldDB" id="A0A5F2BC57"/>
<name>A0A5F2BC57_9LEPT</name>
<dbReference type="PANTHER" id="PTHR10361">
    <property type="entry name" value="SODIUM-BILE ACID COTRANSPORTER"/>
    <property type="match status" value="1"/>
</dbReference>
<evidence type="ECO:0000256" key="4">
    <source>
        <dbReference type="ARBA" id="ARBA00023136"/>
    </source>
</evidence>
<dbReference type="InterPro" id="IPR004710">
    <property type="entry name" value="Bilac:Na_transpt"/>
</dbReference>
<dbReference type="RefSeq" id="WP_135670885.1">
    <property type="nucleotide sequence ID" value="NZ_RQGN01000046.1"/>
</dbReference>
<dbReference type="InterPro" id="IPR038770">
    <property type="entry name" value="Na+/solute_symporter_sf"/>
</dbReference>
<dbReference type="InterPro" id="IPR002657">
    <property type="entry name" value="BilAc:Na_symport/Acr3"/>
</dbReference>
<comment type="subcellular location">
    <subcellularLocation>
        <location evidence="1">Membrane</location>
        <topology evidence="1">Multi-pass membrane protein</topology>
    </subcellularLocation>
</comment>
<dbReference type="Pfam" id="PF01758">
    <property type="entry name" value="SBF"/>
    <property type="match status" value="1"/>
</dbReference>
<feature type="transmembrane region" description="Helical" evidence="5">
    <location>
        <begin position="92"/>
        <end position="113"/>
    </location>
</feature>
<sequence>MLEAALILLALSSMSSLGLELIPEQLNSIRKTALTGFGVCLLNLIALPILAFLLCKTFSLSYAVSLGIFLSASSGGGASAGLFILKAKGAPATGAVLLGLLNFISLFTAPLLLTFYSGSSFSEIGQTFSSLPKLLAIGLVFFGFPLAIGIWLRRKKEKLALRILPYLLRISNVSLAFSIFYLGFKYWREILEFGIPVWTVLFLLIGMSFTSGLYLFREKPEDRRSIGIVSGIRNLSLALLLAQEQSGDPKVLISILLYGFIMYLIAFPASLFWSRWKRIPIL</sequence>
<feature type="transmembrane region" description="Helical" evidence="5">
    <location>
        <begin position="133"/>
        <end position="152"/>
    </location>
</feature>
<feature type="transmembrane region" description="Helical" evidence="5">
    <location>
        <begin position="164"/>
        <end position="183"/>
    </location>
</feature>
<evidence type="ECO:0000313" key="6">
    <source>
        <dbReference type="EMBL" id="TGM03173.1"/>
    </source>
</evidence>
<dbReference type="GO" id="GO:0016020">
    <property type="term" value="C:membrane"/>
    <property type="evidence" value="ECO:0007669"/>
    <property type="project" value="UniProtKB-SubCell"/>
</dbReference>
<reference evidence="6 7" key="1">
    <citation type="journal article" date="2019" name="PLoS Negl. Trop. Dis.">
        <title>Revisiting the worldwide diversity of Leptospira species in the environment.</title>
        <authorList>
            <person name="Vincent A.T."/>
            <person name="Schiettekatte O."/>
            <person name="Bourhy P."/>
            <person name="Veyrier F.J."/>
            <person name="Picardeau M."/>
        </authorList>
    </citation>
    <scope>NUCLEOTIDE SEQUENCE [LARGE SCALE GENOMIC DNA]</scope>
    <source>
        <strain evidence="6 7">201702444</strain>
    </source>
</reference>
<accession>A0A5F2BC57</accession>
<dbReference type="Proteomes" id="UP000298429">
    <property type="component" value="Unassembled WGS sequence"/>
</dbReference>
<evidence type="ECO:0000256" key="5">
    <source>
        <dbReference type="SAM" id="Phobius"/>
    </source>
</evidence>
<feature type="transmembrane region" description="Helical" evidence="5">
    <location>
        <begin position="6"/>
        <end position="22"/>
    </location>
</feature>
<evidence type="ECO:0000256" key="3">
    <source>
        <dbReference type="ARBA" id="ARBA00022989"/>
    </source>
</evidence>
<keyword evidence="2 5" id="KW-0812">Transmembrane</keyword>
<proteinExistence type="predicted"/>
<feature type="transmembrane region" description="Helical" evidence="5">
    <location>
        <begin position="60"/>
        <end position="85"/>
    </location>
</feature>
<feature type="transmembrane region" description="Helical" evidence="5">
    <location>
        <begin position="255"/>
        <end position="273"/>
    </location>
</feature>
<keyword evidence="3 5" id="KW-1133">Transmembrane helix</keyword>
<evidence type="ECO:0000256" key="2">
    <source>
        <dbReference type="ARBA" id="ARBA00022692"/>
    </source>
</evidence>
<feature type="transmembrane region" description="Helical" evidence="5">
    <location>
        <begin position="195"/>
        <end position="216"/>
    </location>
</feature>
<dbReference type="PANTHER" id="PTHR10361:SF28">
    <property type="entry name" value="P3 PROTEIN-RELATED"/>
    <property type="match status" value="1"/>
</dbReference>
<gene>
    <name evidence="6" type="ORF">EHQ76_10160</name>
</gene>
<evidence type="ECO:0000313" key="7">
    <source>
        <dbReference type="Proteomes" id="UP000298429"/>
    </source>
</evidence>
<comment type="caution">
    <text evidence="6">The sequence shown here is derived from an EMBL/GenBank/DDBJ whole genome shotgun (WGS) entry which is preliminary data.</text>
</comment>
<evidence type="ECO:0000256" key="1">
    <source>
        <dbReference type="ARBA" id="ARBA00004141"/>
    </source>
</evidence>
<feature type="transmembrane region" description="Helical" evidence="5">
    <location>
        <begin position="34"/>
        <end position="54"/>
    </location>
</feature>